<dbReference type="AlphaFoldDB" id="A0A4Y2FM07"/>
<evidence type="ECO:0000313" key="4">
    <source>
        <dbReference type="EMBL" id="GBM41495.1"/>
    </source>
</evidence>
<dbReference type="EMBL" id="BGPR01250816">
    <property type="protein sequence ID" value="GBM41495.1"/>
    <property type="molecule type" value="Genomic_DNA"/>
</dbReference>
<evidence type="ECO:0000313" key="5">
    <source>
        <dbReference type="Proteomes" id="UP000499080"/>
    </source>
</evidence>
<proteinExistence type="predicted"/>
<gene>
    <name evidence="3" type="ORF">AVEN_168063_1</name>
    <name evidence="4" type="ORF">AVEN_220749_1</name>
    <name evidence="1" type="ORF">AVEN_236083_1</name>
    <name evidence="2" type="ORF">AVEN_58442_1</name>
</gene>
<keyword evidence="5" id="KW-1185">Reference proteome</keyword>
<dbReference type="EMBL" id="BGPR01250763">
    <property type="protein sequence ID" value="GBM41348.1"/>
    <property type="molecule type" value="Genomic_DNA"/>
</dbReference>
<evidence type="ECO:0000313" key="3">
    <source>
        <dbReference type="EMBL" id="GBM41446.1"/>
    </source>
</evidence>
<evidence type="ECO:0000313" key="2">
    <source>
        <dbReference type="EMBL" id="GBM41348.1"/>
    </source>
</evidence>
<dbReference type="EMBL" id="BGPR01250799">
    <property type="protein sequence ID" value="GBM41446.1"/>
    <property type="molecule type" value="Genomic_DNA"/>
</dbReference>
<name>A0A4Y2FM07_ARAVE</name>
<reference evidence="4 5" key="1">
    <citation type="journal article" date="2019" name="Sci. Rep.">
        <title>Orb-weaving spider Araneus ventricosus genome elucidates the spidroin gene catalogue.</title>
        <authorList>
            <person name="Kono N."/>
            <person name="Nakamura H."/>
            <person name="Ohtoshi R."/>
            <person name="Moran D.A.P."/>
            <person name="Shinohara A."/>
            <person name="Yoshida Y."/>
            <person name="Fujiwara M."/>
            <person name="Mori M."/>
            <person name="Tomita M."/>
            <person name="Arakawa K."/>
        </authorList>
    </citation>
    <scope>NUCLEOTIDE SEQUENCE [LARGE SCALE GENOMIC DNA]</scope>
</reference>
<evidence type="ECO:0000313" key="1">
    <source>
        <dbReference type="EMBL" id="GBM41246.1"/>
    </source>
</evidence>
<dbReference type="Proteomes" id="UP000499080">
    <property type="component" value="Unassembled WGS sequence"/>
</dbReference>
<comment type="caution">
    <text evidence="4">The sequence shown here is derived from an EMBL/GenBank/DDBJ whole genome shotgun (WGS) entry which is preliminary data.</text>
</comment>
<dbReference type="EMBL" id="BGPR01250733">
    <property type="protein sequence ID" value="GBM41246.1"/>
    <property type="molecule type" value="Genomic_DNA"/>
</dbReference>
<accession>A0A4Y2FM07</accession>
<sequence>MQVARFRAKTKSECEKPYTGITLVEYSTVPKFHQLHAILSGVKPIHECANMAVSRNMRDTQRGIGVTGTARLSVYLLNGLAKSKEWRGAAFEWCGTVMNHCQS</sequence>
<protein>
    <submittedName>
        <fullName evidence="4">Uncharacterized protein</fullName>
    </submittedName>
</protein>
<organism evidence="4 5">
    <name type="scientific">Araneus ventricosus</name>
    <name type="common">Orbweaver spider</name>
    <name type="synonym">Epeira ventricosa</name>
    <dbReference type="NCBI Taxonomy" id="182803"/>
    <lineage>
        <taxon>Eukaryota</taxon>
        <taxon>Metazoa</taxon>
        <taxon>Ecdysozoa</taxon>
        <taxon>Arthropoda</taxon>
        <taxon>Chelicerata</taxon>
        <taxon>Arachnida</taxon>
        <taxon>Araneae</taxon>
        <taxon>Araneomorphae</taxon>
        <taxon>Entelegynae</taxon>
        <taxon>Araneoidea</taxon>
        <taxon>Araneidae</taxon>
        <taxon>Araneus</taxon>
    </lineage>
</organism>